<dbReference type="Gene3D" id="3.40.50.720">
    <property type="entry name" value="NAD(P)-binding Rossmann-like Domain"/>
    <property type="match status" value="1"/>
</dbReference>
<dbReference type="EMBL" id="JBHSIV010000007">
    <property type="protein sequence ID" value="MFC5062337.1"/>
    <property type="molecule type" value="Genomic_DNA"/>
</dbReference>
<dbReference type="Proteomes" id="UP001595947">
    <property type="component" value="Unassembled WGS sequence"/>
</dbReference>
<gene>
    <name evidence="1" type="ORF">ACFPBZ_08985</name>
</gene>
<sequence>MTSSRALEFLRTDPLRTTRVVPDPLPAPGPGELLFEVERFTLTSNNVTYARRGDALGYWAPFPAGEEGWGRVPAWGLARVVDGDPALAAPGELFLGYVPMATHVLVRAEAVSHGLRATAPEWAGMHPLYRDLLPVSGDVDDTGLAVLPGVPAAAHLGEELRGAARVVVSSATSRTAITAAVLLRRAGVPVVGLTAATRVGRAERAEVYDEVLDYDHAGDVRPAPGTVYVDVAGRPEVTAAVARALGSTLVRSLRVGVTQPDDEAPVAVPGPAVEQFNVGLRRVEVAAERGEEQLIALERRARDPLVAWAGAHLVAERVPGLEGAREAWTRTWRGEVDPLAAVTVVPRPGTP</sequence>
<name>A0ABV9YL24_9PSEU</name>
<dbReference type="SUPFAM" id="SSF50129">
    <property type="entry name" value="GroES-like"/>
    <property type="match status" value="1"/>
</dbReference>
<dbReference type="Pfam" id="PF11017">
    <property type="entry name" value="DUF2855"/>
    <property type="match status" value="1"/>
</dbReference>
<dbReference type="Gene3D" id="3.90.180.10">
    <property type="entry name" value="Medium-chain alcohol dehydrogenases, catalytic domain"/>
    <property type="match status" value="1"/>
</dbReference>
<proteinExistence type="predicted"/>
<keyword evidence="2" id="KW-1185">Reference proteome</keyword>
<dbReference type="RefSeq" id="WP_378035687.1">
    <property type="nucleotide sequence ID" value="NZ_JBHSIV010000007.1"/>
</dbReference>
<protein>
    <submittedName>
        <fullName evidence="1">DUF2855 family protein</fullName>
    </submittedName>
</protein>
<organism evidence="1 2">
    <name type="scientific">Actinomycetospora atypica</name>
    <dbReference type="NCBI Taxonomy" id="1290095"/>
    <lineage>
        <taxon>Bacteria</taxon>
        <taxon>Bacillati</taxon>
        <taxon>Actinomycetota</taxon>
        <taxon>Actinomycetes</taxon>
        <taxon>Pseudonocardiales</taxon>
        <taxon>Pseudonocardiaceae</taxon>
        <taxon>Actinomycetospora</taxon>
    </lineage>
</organism>
<accession>A0ABV9YL24</accession>
<dbReference type="InterPro" id="IPR011032">
    <property type="entry name" value="GroES-like_sf"/>
</dbReference>
<evidence type="ECO:0000313" key="2">
    <source>
        <dbReference type="Proteomes" id="UP001595947"/>
    </source>
</evidence>
<evidence type="ECO:0000313" key="1">
    <source>
        <dbReference type="EMBL" id="MFC5062337.1"/>
    </source>
</evidence>
<dbReference type="InterPro" id="IPR021276">
    <property type="entry name" value="DUF2855"/>
</dbReference>
<reference evidence="2" key="1">
    <citation type="journal article" date="2019" name="Int. J. Syst. Evol. Microbiol.">
        <title>The Global Catalogue of Microorganisms (GCM) 10K type strain sequencing project: providing services to taxonomists for standard genome sequencing and annotation.</title>
        <authorList>
            <consortium name="The Broad Institute Genomics Platform"/>
            <consortium name="The Broad Institute Genome Sequencing Center for Infectious Disease"/>
            <person name="Wu L."/>
            <person name="Ma J."/>
        </authorList>
    </citation>
    <scope>NUCLEOTIDE SEQUENCE [LARGE SCALE GENOMIC DNA]</scope>
    <source>
        <strain evidence="2">CGMCC 4.7093</strain>
    </source>
</reference>
<comment type="caution">
    <text evidence="1">The sequence shown here is derived from an EMBL/GenBank/DDBJ whole genome shotgun (WGS) entry which is preliminary data.</text>
</comment>